<reference evidence="2 3" key="1">
    <citation type="journal article" date="2019" name="Sci. Rep.">
        <title>Orb-weaving spider Araneus ventricosus genome elucidates the spidroin gene catalogue.</title>
        <authorList>
            <person name="Kono N."/>
            <person name="Nakamura H."/>
            <person name="Ohtoshi R."/>
            <person name="Moran D.A.P."/>
            <person name="Shinohara A."/>
            <person name="Yoshida Y."/>
            <person name="Fujiwara M."/>
            <person name="Mori M."/>
            <person name="Tomita M."/>
            <person name="Arakawa K."/>
        </authorList>
    </citation>
    <scope>NUCLEOTIDE SEQUENCE [LARGE SCALE GENOMIC DNA]</scope>
</reference>
<dbReference type="OrthoDB" id="6538109at2759"/>
<dbReference type="PROSITE" id="PS50878">
    <property type="entry name" value="RT_POL"/>
    <property type="match status" value="1"/>
</dbReference>
<proteinExistence type="predicted"/>
<dbReference type="InterPro" id="IPR000477">
    <property type="entry name" value="RT_dom"/>
</dbReference>
<accession>A0A4Y2LRX0</accession>
<dbReference type="Pfam" id="PF00078">
    <property type="entry name" value="RVT_1"/>
    <property type="match status" value="1"/>
</dbReference>
<evidence type="ECO:0000313" key="3">
    <source>
        <dbReference type="Proteomes" id="UP000499080"/>
    </source>
</evidence>
<keyword evidence="3" id="KW-1185">Reference proteome</keyword>
<dbReference type="AlphaFoldDB" id="A0A4Y2LRX0"/>
<evidence type="ECO:0000313" key="2">
    <source>
        <dbReference type="EMBL" id="GBN17312.1"/>
    </source>
</evidence>
<dbReference type="Proteomes" id="UP000499080">
    <property type="component" value="Unassembled WGS sequence"/>
</dbReference>
<dbReference type="CDD" id="cd01650">
    <property type="entry name" value="RT_nLTR_like"/>
    <property type="match status" value="1"/>
</dbReference>
<evidence type="ECO:0000259" key="1">
    <source>
        <dbReference type="PROSITE" id="PS50878"/>
    </source>
</evidence>
<dbReference type="EMBL" id="BGPR01006245">
    <property type="protein sequence ID" value="GBN17312.1"/>
    <property type="molecule type" value="Genomic_DNA"/>
</dbReference>
<name>A0A4Y2LRX0_ARAVE</name>
<organism evidence="2 3">
    <name type="scientific">Araneus ventricosus</name>
    <name type="common">Orbweaver spider</name>
    <name type="synonym">Epeira ventricosa</name>
    <dbReference type="NCBI Taxonomy" id="182803"/>
    <lineage>
        <taxon>Eukaryota</taxon>
        <taxon>Metazoa</taxon>
        <taxon>Ecdysozoa</taxon>
        <taxon>Arthropoda</taxon>
        <taxon>Chelicerata</taxon>
        <taxon>Arachnida</taxon>
        <taxon>Araneae</taxon>
        <taxon>Araneomorphae</taxon>
        <taxon>Entelegynae</taxon>
        <taxon>Araneoidea</taxon>
        <taxon>Araneidae</taxon>
        <taxon>Araneus</taxon>
    </lineage>
</organism>
<gene>
    <name evidence="2" type="primary">PO21_1</name>
    <name evidence="2" type="ORF">AVEN_131254_1</name>
</gene>
<sequence length="256" mass="29057">MTLTSVLYSFDDSQLEGHPEEDTHVQLLQTVKEIREEIDVTSTSLLELSTHDLSRIDPPADTSIAFSANTMDSKLIDHLDLLFHADRSITLSVELKEAWIDYKRRPCRDTIYPHMRVPDRFCHARTIFIPKKPGAVDPGDFRPISLTTIIARQFSKILARRLTPSTTIDPEQRGFIESDGIAQNTFLLEYVVRDAVERTKRTYIASLVIRKAFDSVSHDAVFKAMEAQALDPEFIKLVKGFYKNSSTSFAPFPGHS</sequence>
<dbReference type="PANTHER" id="PTHR19446">
    <property type="entry name" value="REVERSE TRANSCRIPTASES"/>
    <property type="match status" value="1"/>
</dbReference>
<feature type="domain" description="Reverse transcriptase" evidence="1">
    <location>
        <begin position="110"/>
        <end position="256"/>
    </location>
</feature>
<protein>
    <submittedName>
        <fullName evidence="2">Retrovirus-related Pol polyprotein from type-1 retrotransposable element R2</fullName>
    </submittedName>
</protein>
<comment type="caution">
    <text evidence="2">The sequence shown here is derived from an EMBL/GenBank/DDBJ whole genome shotgun (WGS) entry which is preliminary data.</text>
</comment>